<feature type="compositionally biased region" description="Acidic residues" evidence="1">
    <location>
        <begin position="1"/>
        <end position="19"/>
    </location>
</feature>
<feature type="region of interest" description="Disordered" evidence="1">
    <location>
        <begin position="1"/>
        <end position="53"/>
    </location>
</feature>
<dbReference type="Proteomes" id="UP001642484">
    <property type="component" value="Unassembled WGS sequence"/>
</dbReference>
<sequence length="328" mass="37998">MPTPGEEDSVQEADLDDEGAFPAGPEEMRPGTPTERSWGGWSEQEPTTPGPRHREIWGWIRGWCKGSISIGTYSLGGTYGGAGGQDKIQVPEYNGEDDRDGLKAKGYIRKIEAWRRVTRLTRPKQALMLYNNLTGRAWRDAEELELGLLDSEQGVEVFVDWIKSRYMDREVTKIGRYMSDFFKVLKRNTQQDIRDFNQEFDRQVSRLKEVGRALPDACLAWWYVDKMRMDNTSELNLLSSVGNSYTLKKLQDAAIIQDRMNRRMWERRPDGDRRSEDRRTDDKKKHQALMTSIDENHEEIHDSEDTMTDDEDRPMWLSKTPRASIVPS</sequence>
<feature type="compositionally biased region" description="Basic and acidic residues" evidence="1">
    <location>
        <begin position="294"/>
        <end position="304"/>
    </location>
</feature>
<protein>
    <recommendedName>
        <fullName evidence="4">Retrotransposon gag domain-containing protein</fullName>
    </recommendedName>
</protein>
<proteinExistence type="predicted"/>
<dbReference type="EMBL" id="CAXAMN010021629">
    <property type="protein sequence ID" value="CAK9061620.1"/>
    <property type="molecule type" value="Genomic_DNA"/>
</dbReference>
<evidence type="ECO:0000313" key="3">
    <source>
        <dbReference type="Proteomes" id="UP001642484"/>
    </source>
</evidence>
<evidence type="ECO:0008006" key="4">
    <source>
        <dbReference type="Google" id="ProtNLM"/>
    </source>
</evidence>
<reference evidence="2 3" key="1">
    <citation type="submission" date="2024-02" db="EMBL/GenBank/DDBJ databases">
        <authorList>
            <person name="Chen Y."/>
            <person name="Shah S."/>
            <person name="Dougan E. K."/>
            <person name="Thang M."/>
            <person name="Chan C."/>
        </authorList>
    </citation>
    <scope>NUCLEOTIDE SEQUENCE [LARGE SCALE GENOMIC DNA]</scope>
</reference>
<comment type="caution">
    <text evidence="2">The sequence shown here is derived from an EMBL/GenBank/DDBJ whole genome shotgun (WGS) entry which is preliminary data.</text>
</comment>
<evidence type="ECO:0000256" key="1">
    <source>
        <dbReference type="SAM" id="MobiDB-lite"/>
    </source>
</evidence>
<accession>A0ABP0NCU7</accession>
<feature type="compositionally biased region" description="Basic and acidic residues" evidence="1">
    <location>
        <begin position="264"/>
        <end position="284"/>
    </location>
</feature>
<feature type="region of interest" description="Disordered" evidence="1">
    <location>
        <begin position="264"/>
        <end position="328"/>
    </location>
</feature>
<organism evidence="2 3">
    <name type="scientific">Durusdinium trenchii</name>
    <dbReference type="NCBI Taxonomy" id="1381693"/>
    <lineage>
        <taxon>Eukaryota</taxon>
        <taxon>Sar</taxon>
        <taxon>Alveolata</taxon>
        <taxon>Dinophyceae</taxon>
        <taxon>Suessiales</taxon>
        <taxon>Symbiodiniaceae</taxon>
        <taxon>Durusdinium</taxon>
    </lineage>
</organism>
<name>A0ABP0NCU7_9DINO</name>
<gene>
    <name evidence="2" type="ORF">CCMP2556_LOCUS30292</name>
</gene>
<keyword evidence="3" id="KW-1185">Reference proteome</keyword>
<evidence type="ECO:0000313" key="2">
    <source>
        <dbReference type="EMBL" id="CAK9061620.1"/>
    </source>
</evidence>